<comment type="caution">
    <text evidence="3">The sequence shown here is derived from an EMBL/GenBank/DDBJ whole genome shotgun (WGS) entry which is preliminary data.</text>
</comment>
<proteinExistence type="inferred from homology"/>
<evidence type="ECO:0000256" key="1">
    <source>
        <dbReference type="ARBA" id="ARBA00038310"/>
    </source>
</evidence>
<organism evidence="3 4">
    <name type="scientific">Plastoroseomonas hellenica</name>
    <dbReference type="NCBI Taxonomy" id="2687306"/>
    <lineage>
        <taxon>Bacteria</taxon>
        <taxon>Pseudomonadati</taxon>
        <taxon>Pseudomonadota</taxon>
        <taxon>Alphaproteobacteria</taxon>
        <taxon>Acetobacterales</taxon>
        <taxon>Acetobacteraceae</taxon>
        <taxon>Plastoroseomonas</taxon>
    </lineage>
</organism>
<evidence type="ECO:0000313" key="4">
    <source>
        <dbReference type="Proteomes" id="UP001196870"/>
    </source>
</evidence>
<dbReference type="PANTHER" id="PTHR43569:SF1">
    <property type="entry name" value="BLL3371 PROTEIN"/>
    <property type="match status" value="1"/>
</dbReference>
<dbReference type="InterPro" id="IPR032466">
    <property type="entry name" value="Metal_Hydrolase"/>
</dbReference>
<dbReference type="InterPro" id="IPR006680">
    <property type="entry name" value="Amidohydro-rel"/>
</dbReference>
<keyword evidence="4" id="KW-1185">Reference proteome</keyword>
<reference evidence="4" key="1">
    <citation type="journal article" date="2021" name="Syst. Appl. Microbiol.">
        <title>Roseomonas hellenica sp. nov., isolated from roots of wild-growing Alkanna tinctoria.</title>
        <authorList>
            <person name="Rat A."/>
            <person name="Naranjo H.D."/>
            <person name="Lebbe L."/>
            <person name="Cnockaert M."/>
            <person name="Krigas N."/>
            <person name="Grigoriadou K."/>
            <person name="Maloupa E."/>
            <person name="Willems A."/>
        </authorList>
    </citation>
    <scope>NUCLEOTIDE SEQUENCE [LARGE SCALE GENOMIC DNA]</scope>
    <source>
        <strain evidence="4">LMG 31523</strain>
    </source>
</reference>
<dbReference type="Proteomes" id="UP001196870">
    <property type="component" value="Unassembled WGS sequence"/>
</dbReference>
<feature type="domain" description="Amidohydrolase-related" evidence="2">
    <location>
        <begin position="6"/>
        <end position="295"/>
    </location>
</feature>
<comment type="similarity">
    <text evidence="1">Belongs to the metallo-dependent hydrolases superfamily.</text>
</comment>
<dbReference type="SUPFAM" id="SSF51556">
    <property type="entry name" value="Metallo-dependent hydrolases"/>
    <property type="match status" value="1"/>
</dbReference>
<dbReference type="EMBL" id="JAAGBB010000001">
    <property type="protein sequence ID" value="MBR0662947.1"/>
    <property type="molecule type" value="Genomic_DNA"/>
</dbReference>
<name>A0ABS5ERM5_9PROT</name>
<evidence type="ECO:0000313" key="3">
    <source>
        <dbReference type="EMBL" id="MBR0662947.1"/>
    </source>
</evidence>
<accession>A0ABS5ERM5</accession>
<sequence>MDQPIIDAHHHLWRLDAVPWLSGPPVPRIFGDYGPLRRDHGPEEFITTCRAEGVMRSVYIQINVAPAAEVAEVAWAQSVADRHGFPHGIVGFADLAAPGLAAVLDGEGAHAGLRGIRQQLHWHETPLYRFAARPDVMRDPAWRRGLAELGRRGLAFELQVFAGQMADAAELARAHPEVTFILQHAGMLEDRSAAGWAAWRQGMRGLAACPNVVSKLSGLGTFTHICSVEAWRPVVLGTLDLFGPSRCLFGSNWPIETLWTSYPEIIRVMRECLIGLTPAERAAVLHDTALRVYRL</sequence>
<evidence type="ECO:0000259" key="2">
    <source>
        <dbReference type="Pfam" id="PF04909"/>
    </source>
</evidence>
<dbReference type="RefSeq" id="WP_211850537.1">
    <property type="nucleotide sequence ID" value="NZ_JAAGBB010000001.1"/>
</dbReference>
<dbReference type="PANTHER" id="PTHR43569">
    <property type="entry name" value="AMIDOHYDROLASE"/>
    <property type="match status" value="1"/>
</dbReference>
<protein>
    <submittedName>
        <fullName evidence="3">Amidohydrolase family protein</fullName>
    </submittedName>
</protein>
<dbReference type="InterPro" id="IPR052350">
    <property type="entry name" value="Metallo-dep_Lactonases"/>
</dbReference>
<gene>
    <name evidence="3" type="ORF">GXW71_01140</name>
</gene>
<dbReference type="Gene3D" id="3.20.20.140">
    <property type="entry name" value="Metal-dependent hydrolases"/>
    <property type="match status" value="1"/>
</dbReference>
<dbReference type="Pfam" id="PF04909">
    <property type="entry name" value="Amidohydro_2"/>
    <property type="match status" value="1"/>
</dbReference>